<dbReference type="OrthoDB" id="21317at2"/>
<evidence type="ECO:0000313" key="1">
    <source>
        <dbReference type="EMBL" id="ADI38355.1"/>
    </source>
</evidence>
<evidence type="ECO:0000313" key="2">
    <source>
        <dbReference type="Proteomes" id="UP000001505"/>
    </source>
</evidence>
<reference evidence="1 2" key="1">
    <citation type="journal article" date="2010" name="PLoS ONE">
        <title>The Waddlia genome: a window into chlamydial biology.</title>
        <authorList>
            <person name="Bertelli C."/>
            <person name="Collyn F."/>
            <person name="Croxatto A."/>
            <person name="Ruckert C."/>
            <person name="Polkinghorne A."/>
            <person name="Kebbi-Beghdadi C."/>
            <person name="Goesmann A."/>
            <person name="Vaughan L."/>
            <person name="Greub G."/>
        </authorList>
    </citation>
    <scope>NUCLEOTIDE SEQUENCE [LARGE SCALE GENOMIC DNA]</scope>
    <source>
        <strain evidence="2">ATCC VR-1470 / WSU 86-1044</strain>
    </source>
</reference>
<dbReference type="PROSITE" id="PS51257">
    <property type="entry name" value="PROKAR_LIPOPROTEIN"/>
    <property type="match status" value="1"/>
</dbReference>
<sequence length="198" mass="22713">MIRFFILLSLIFSSCSNDIDNAGSFIEVTGREPERIPLYRVNIPEHWEVIKPDERLPLTDSRLPLLECRVGETLRIVFHNFPTSDPKQRIPPGAQIERWKKQLKELHPASVLVTPQSFSGYIGLRLEAQEKETAVIGYALQIDNDHYRNLACTEMPEQMRADITIKATGSPEEIAQYRLELMAVAQSFELIEEIPIPR</sequence>
<dbReference type="EMBL" id="CP001928">
    <property type="protein sequence ID" value="ADI38355.1"/>
    <property type="molecule type" value="Genomic_DNA"/>
</dbReference>
<proteinExistence type="predicted"/>
<dbReference type="Proteomes" id="UP000001505">
    <property type="component" value="Chromosome"/>
</dbReference>
<keyword evidence="2" id="KW-1185">Reference proteome</keyword>
<gene>
    <name evidence="1" type="ordered locus">wcw_0995</name>
</gene>
<organism evidence="1 2">
    <name type="scientific">Waddlia chondrophila (strain ATCC VR-1470 / WSU 86-1044)</name>
    <dbReference type="NCBI Taxonomy" id="716544"/>
    <lineage>
        <taxon>Bacteria</taxon>
        <taxon>Pseudomonadati</taxon>
        <taxon>Chlamydiota</taxon>
        <taxon>Chlamydiia</taxon>
        <taxon>Parachlamydiales</taxon>
        <taxon>Waddliaceae</taxon>
        <taxon>Waddlia</taxon>
    </lineage>
</organism>
<dbReference type="RefSeq" id="WP_013182069.1">
    <property type="nucleotide sequence ID" value="NC_014225.1"/>
</dbReference>
<accession>D6YW44</accession>
<name>D6YW44_WADCW</name>
<dbReference type="HOGENOM" id="CLU_1254960_0_0_0"/>
<dbReference type="STRING" id="716544.wcw_0995"/>
<dbReference type="eggNOG" id="ENOG503305K">
    <property type="taxonomic scope" value="Bacteria"/>
</dbReference>
<dbReference type="KEGG" id="wch:wcw_0995"/>
<dbReference type="AlphaFoldDB" id="D6YW44"/>
<protein>
    <submittedName>
        <fullName evidence="1">Uncharacterized protein</fullName>
    </submittedName>
</protein>